<dbReference type="Pfam" id="PF10502">
    <property type="entry name" value="Peptidase_S26"/>
    <property type="match status" value="1"/>
</dbReference>
<keyword evidence="7" id="KW-0472">Membrane</keyword>
<dbReference type="PANTHER" id="PTHR43390:SF1">
    <property type="entry name" value="CHLOROPLAST PROCESSING PEPTIDASE"/>
    <property type="match status" value="1"/>
</dbReference>
<feature type="transmembrane region" description="Helical" evidence="7">
    <location>
        <begin position="94"/>
        <end position="118"/>
    </location>
</feature>
<reference evidence="10 11" key="1">
    <citation type="journal article" date="2017" name="BMC Genomics">
        <title>Comparative genomic and phylogenomic analyses of the Bifidobacteriaceae family.</title>
        <authorList>
            <person name="Lugli G.A."/>
            <person name="Milani C."/>
            <person name="Turroni F."/>
            <person name="Duranti S."/>
            <person name="Mancabelli L."/>
            <person name="Mangifesta M."/>
            <person name="Ferrario C."/>
            <person name="Modesto M."/>
            <person name="Mattarelli P."/>
            <person name="Jiri K."/>
            <person name="van Sinderen D."/>
            <person name="Ventura M."/>
        </authorList>
    </citation>
    <scope>NUCLEOTIDE SEQUENCE [LARGE SCALE GENOMIC DNA]</scope>
    <source>
        <strain evidence="10 11">LMG 21773</strain>
    </source>
</reference>
<feature type="active site" evidence="6">
    <location>
        <position position="175"/>
    </location>
</feature>
<dbReference type="InterPro" id="IPR019533">
    <property type="entry name" value="Peptidase_S26"/>
</dbReference>
<evidence type="ECO:0000256" key="8">
    <source>
        <dbReference type="SAM" id="MobiDB-lite"/>
    </source>
</evidence>
<keyword evidence="7" id="KW-1133">Transmembrane helix</keyword>
<dbReference type="GO" id="GO:0004252">
    <property type="term" value="F:serine-type endopeptidase activity"/>
    <property type="evidence" value="ECO:0007669"/>
    <property type="project" value="InterPro"/>
</dbReference>
<evidence type="ECO:0000256" key="5">
    <source>
        <dbReference type="ARBA" id="ARBA00022801"/>
    </source>
</evidence>
<accession>A0A261FBE7</accession>
<dbReference type="GO" id="GO:0005886">
    <property type="term" value="C:plasma membrane"/>
    <property type="evidence" value="ECO:0007669"/>
    <property type="project" value="UniProtKB-SubCell"/>
</dbReference>
<keyword evidence="7" id="KW-0812">Transmembrane</keyword>
<evidence type="ECO:0000256" key="2">
    <source>
        <dbReference type="ARBA" id="ARBA00004401"/>
    </source>
</evidence>
<comment type="catalytic activity">
    <reaction evidence="1 7">
        <text>Cleavage of hydrophobic, N-terminal signal or leader sequences from secreted and periplasmic proteins.</text>
        <dbReference type="EC" id="3.4.21.89"/>
    </reaction>
</comment>
<dbReference type="RefSeq" id="WP_420809199.1">
    <property type="nucleotide sequence ID" value="NZ_JACBYZ010000001.1"/>
</dbReference>
<feature type="domain" description="Peptidase S26" evidence="9">
    <location>
        <begin position="92"/>
        <end position="266"/>
    </location>
</feature>
<comment type="caution">
    <text evidence="10">The sequence shown here is derived from an EMBL/GenBank/DDBJ whole genome shotgun (WGS) entry which is preliminary data.</text>
</comment>
<evidence type="ECO:0000259" key="9">
    <source>
        <dbReference type="Pfam" id="PF10502"/>
    </source>
</evidence>
<dbReference type="CDD" id="cd06530">
    <property type="entry name" value="S26_SPase_I"/>
    <property type="match status" value="1"/>
</dbReference>
<sequence length="291" mass="31745">MDTRVMRGDSRARVFVHLARRRASAGRKSTAKLLASKARQTSGGRAGEKMSNPQNLRRVSDKEAGPRAQHQRAPWVPQGPVVTHRSRRSTLRELVFAVAIPILVVTLIRLFLFDIYMIPSGSMLDTLQIGDRIVTSKIAGRYFPIHRGDVVVFKDPGGWLGRESDGLIGSNYLVKRVIGLPGDVVACEGSGAPITINGHAIEEGEYLRPGVQPSSFAFSVKVSAGNVFVLGDNRANSADSRYHTHDGNNGLVPLKDIDGVALSVYWPATHWRSLGRDDSIYARVGGVKDAR</sequence>
<comment type="similarity">
    <text evidence="3 7">Belongs to the peptidase S26 family.</text>
</comment>
<dbReference type="InterPro" id="IPR019758">
    <property type="entry name" value="Pept_S26A_signal_pept_1_CS"/>
</dbReference>
<evidence type="ECO:0000256" key="3">
    <source>
        <dbReference type="ARBA" id="ARBA00009370"/>
    </source>
</evidence>
<feature type="region of interest" description="Disordered" evidence="8">
    <location>
        <begin position="26"/>
        <end position="73"/>
    </location>
</feature>
<evidence type="ECO:0000313" key="10">
    <source>
        <dbReference type="EMBL" id="OZG56469.1"/>
    </source>
</evidence>
<proteinExistence type="inferred from homology"/>
<keyword evidence="7" id="KW-0645">Protease</keyword>
<dbReference type="EC" id="3.4.21.89" evidence="4 7"/>
<dbReference type="AlphaFoldDB" id="A0A261FBE7"/>
<organism evidence="10 11">
    <name type="scientific">Aeriscardovia aeriphila</name>
    <dbReference type="NCBI Taxonomy" id="218139"/>
    <lineage>
        <taxon>Bacteria</taxon>
        <taxon>Bacillati</taxon>
        <taxon>Actinomycetota</taxon>
        <taxon>Actinomycetes</taxon>
        <taxon>Bifidobacteriales</taxon>
        <taxon>Bifidobacteriaceae</taxon>
        <taxon>Aeriscardovia</taxon>
    </lineage>
</organism>
<evidence type="ECO:0000256" key="7">
    <source>
        <dbReference type="RuleBase" id="RU362042"/>
    </source>
</evidence>
<dbReference type="GO" id="GO:0006465">
    <property type="term" value="P:signal peptide processing"/>
    <property type="evidence" value="ECO:0007669"/>
    <property type="project" value="InterPro"/>
</dbReference>
<dbReference type="PRINTS" id="PR00727">
    <property type="entry name" value="LEADERPTASE"/>
</dbReference>
<feature type="active site" evidence="6">
    <location>
        <position position="122"/>
    </location>
</feature>
<keyword evidence="5 7" id="KW-0378">Hydrolase</keyword>
<evidence type="ECO:0000256" key="1">
    <source>
        <dbReference type="ARBA" id="ARBA00000677"/>
    </source>
</evidence>
<name>A0A261FBE7_9BIFI</name>
<evidence type="ECO:0000313" key="11">
    <source>
        <dbReference type="Proteomes" id="UP000228976"/>
    </source>
</evidence>
<dbReference type="PANTHER" id="PTHR43390">
    <property type="entry name" value="SIGNAL PEPTIDASE I"/>
    <property type="match status" value="1"/>
</dbReference>
<dbReference type="Proteomes" id="UP000228976">
    <property type="component" value="Unassembled WGS sequence"/>
</dbReference>
<dbReference type="InterPro" id="IPR036286">
    <property type="entry name" value="LexA/Signal_pep-like_sf"/>
</dbReference>
<dbReference type="PROSITE" id="PS00761">
    <property type="entry name" value="SPASE_I_3"/>
    <property type="match status" value="1"/>
</dbReference>
<comment type="subcellular location">
    <subcellularLocation>
        <location evidence="2">Cell membrane</location>
        <topology evidence="2">Single-pass type II membrane protein</topology>
    </subcellularLocation>
    <subcellularLocation>
        <location evidence="7">Membrane</location>
        <topology evidence="7">Single-pass type II membrane protein</topology>
    </subcellularLocation>
</comment>
<dbReference type="GO" id="GO:0009003">
    <property type="term" value="F:signal peptidase activity"/>
    <property type="evidence" value="ECO:0007669"/>
    <property type="project" value="UniProtKB-EC"/>
</dbReference>
<dbReference type="NCBIfam" id="TIGR02227">
    <property type="entry name" value="sigpep_I_bact"/>
    <property type="match status" value="1"/>
</dbReference>
<dbReference type="EMBL" id="MWWU01000002">
    <property type="protein sequence ID" value="OZG56469.1"/>
    <property type="molecule type" value="Genomic_DNA"/>
</dbReference>
<evidence type="ECO:0000256" key="4">
    <source>
        <dbReference type="ARBA" id="ARBA00013208"/>
    </source>
</evidence>
<keyword evidence="11" id="KW-1185">Reference proteome</keyword>
<evidence type="ECO:0000256" key="6">
    <source>
        <dbReference type="PIRSR" id="PIRSR600223-1"/>
    </source>
</evidence>
<gene>
    <name evidence="10" type="ORF">AEAE_0957</name>
</gene>
<dbReference type="Gene3D" id="2.10.109.10">
    <property type="entry name" value="Umud Fragment, subunit A"/>
    <property type="match status" value="1"/>
</dbReference>
<dbReference type="SUPFAM" id="SSF51306">
    <property type="entry name" value="LexA/Signal peptidase"/>
    <property type="match status" value="1"/>
</dbReference>
<dbReference type="InterPro" id="IPR000223">
    <property type="entry name" value="Pept_S26A_signal_pept_1"/>
</dbReference>
<protein>
    <recommendedName>
        <fullName evidence="4 7">Signal peptidase I</fullName>
        <ecNumber evidence="4 7">3.4.21.89</ecNumber>
    </recommendedName>
</protein>